<comment type="caution">
    <text evidence="1">The sequence shown here is derived from an EMBL/GenBank/DDBJ whole genome shotgun (WGS) entry which is preliminary data.</text>
</comment>
<dbReference type="RefSeq" id="WP_203376239.1">
    <property type="nucleotide sequence ID" value="NZ_JAENHP010000003.1"/>
</dbReference>
<proteinExistence type="predicted"/>
<organism evidence="1 2">
    <name type="scientific">Paractinoplanes ovalisporus</name>
    <dbReference type="NCBI Taxonomy" id="2810368"/>
    <lineage>
        <taxon>Bacteria</taxon>
        <taxon>Bacillati</taxon>
        <taxon>Actinomycetota</taxon>
        <taxon>Actinomycetes</taxon>
        <taxon>Micromonosporales</taxon>
        <taxon>Micromonosporaceae</taxon>
        <taxon>Paractinoplanes</taxon>
    </lineage>
</organism>
<dbReference type="Gene3D" id="3.40.50.12370">
    <property type="match status" value="1"/>
</dbReference>
<protein>
    <submittedName>
        <fullName evidence="1">Uncharacterized protein</fullName>
    </submittedName>
</protein>
<accession>A0ABS2A9A8</accession>
<evidence type="ECO:0000313" key="2">
    <source>
        <dbReference type="Proteomes" id="UP000632138"/>
    </source>
</evidence>
<sequence length="129" mass="13283">MTTFPYDVSTPTVDNPVLAGLFSPASADDVLRAAFAEADRRRAPLTVLIAAPAAVDTGLPDAIERWAEKYPAVALTVSKSSAVDPAIFVTAATGGCCLAVLPAPVTTLESALVSAVTRRSRCPVLTAGR</sequence>
<dbReference type="Proteomes" id="UP000632138">
    <property type="component" value="Unassembled WGS sequence"/>
</dbReference>
<gene>
    <name evidence="1" type="ORF">JIG36_12310</name>
</gene>
<evidence type="ECO:0000313" key="1">
    <source>
        <dbReference type="EMBL" id="MBM2616340.1"/>
    </source>
</evidence>
<reference evidence="1 2" key="1">
    <citation type="submission" date="2021-01" db="EMBL/GenBank/DDBJ databases">
        <title>Actinoplanes sp. nov. LDG1-06 isolated from lichen.</title>
        <authorList>
            <person name="Saeng-In P."/>
            <person name="Phongsopitanun W."/>
            <person name="Kanchanasin P."/>
            <person name="Yuki M."/>
            <person name="Kudo T."/>
            <person name="Ohkuma M."/>
            <person name="Tanasupawat S."/>
        </authorList>
    </citation>
    <scope>NUCLEOTIDE SEQUENCE [LARGE SCALE GENOMIC DNA]</scope>
    <source>
        <strain evidence="1 2">LDG1-06</strain>
    </source>
</reference>
<name>A0ABS2A9A8_9ACTN</name>
<dbReference type="EMBL" id="JAENHP010000003">
    <property type="protein sequence ID" value="MBM2616340.1"/>
    <property type="molecule type" value="Genomic_DNA"/>
</dbReference>
<keyword evidence="2" id="KW-1185">Reference proteome</keyword>